<dbReference type="Proteomes" id="UP000757435">
    <property type="component" value="Unassembled WGS sequence"/>
</dbReference>
<feature type="region of interest" description="Disordered" evidence="1">
    <location>
        <begin position="533"/>
        <end position="576"/>
    </location>
</feature>
<reference evidence="2" key="2">
    <citation type="journal article" date="2022" name="Microbiol. Resour. Announc.">
        <title>Metagenome Sequencing to Explore Phylogenomics of Terrestrial Cyanobacteria.</title>
        <authorList>
            <person name="Ward R.D."/>
            <person name="Stajich J.E."/>
            <person name="Johansen J.R."/>
            <person name="Huntemann M."/>
            <person name="Clum A."/>
            <person name="Foster B."/>
            <person name="Foster B."/>
            <person name="Roux S."/>
            <person name="Palaniappan K."/>
            <person name="Varghese N."/>
            <person name="Mukherjee S."/>
            <person name="Reddy T.B.K."/>
            <person name="Daum C."/>
            <person name="Copeland A."/>
            <person name="Chen I.A."/>
            <person name="Ivanova N.N."/>
            <person name="Kyrpides N.C."/>
            <person name="Shapiro N."/>
            <person name="Eloe-Fadrosh E.A."/>
            <person name="Pietrasiak N."/>
        </authorList>
    </citation>
    <scope>NUCLEOTIDE SEQUENCE</scope>
    <source>
        <strain evidence="2">UHER 2000/2452</strain>
    </source>
</reference>
<reference evidence="2" key="1">
    <citation type="submission" date="2021-05" db="EMBL/GenBank/DDBJ databases">
        <authorList>
            <person name="Pietrasiak N."/>
            <person name="Ward R."/>
            <person name="Stajich J.E."/>
            <person name="Kurbessoian T."/>
        </authorList>
    </citation>
    <scope>NUCLEOTIDE SEQUENCE</scope>
    <source>
        <strain evidence="2">UHER 2000/2452</strain>
    </source>
</reference>
<comment type="caution">
    <text evidence="2">The sequence shown here is derived from an EMBL/GenBank/DDBJ whole genome shotgun (WGS) entry which is preliminary data.</text>
</comment>
<dbReference type="AlphaFoldDB" id="A0A951UM13"/>
<evidence type="ECO:0000256" key="1">
    <source>
        <dbReference type="SAM" id="MobiDB-lite"/>
    </source>
</evidence>
<organism evidence="2 3">
    <name type="scientific">Drouetiella hepatica Uher 2000/2452</name>
    <dbReference type="NCBI Taxonomy" id="904376"/>
    <lineage>
        <taxon>Bacteria</taxon>
        <taxon>Bacillati</taxon>
        <taxon>Cyanobacteriota</taxon>
        <taxon>Cyanophyceae</taxon>
        <taxon>Oculatellales</taxon>
        <taxon>Oculatellaceae</taxon>
        <taxon>Drouetiella</taxon>
    </lineage>
</organism>
<evidence type="ECO:0000313" key="3">
    <source>
        <dbReference type="Proteomes" id="UP000757435"/>
    </source>
</evidence>
<name>A0A951UM13_9CYAN</name>
<dbReference type="EMBL" id="JAHHHD010000007">
    <property type="protein sequence ID" value="MBW4658702.1"/>
    <property type="molecule type" value="Genomic_DNA"/>
</dbReference>
<evidence type="ECO:0000313" key="2">
    <source>
        <dbReference type="EMBL" id="MBW4658702.1"/>
    </source>
</evidence>
<feature type="compositionally biased region" description="Low complexity" evidence="1">
    <location>
        <begin position="550"/>
        <end position="560"/>
    </location>
</feature>
<accession>A0A951UM13</accession>
<feature type="region of interest" description="Disordered" evidence="1">
    <location>
        <begin position="314"/>
        <end position="335"/>
    </location>
</feature>
<protein>
    <recommendedName>
        <fullName evidence="4">FHA domain containing protein</fullName>
    </recommendedName>
</protein>
<dbReference type="PROSITE" id="PS51257">
    <property type="entry name" value="PROKAR_LIPOPROTEIN"/>
    <property type="match status" value="1"/>
</dbReference>
<evidence type="ECO:0008006" key="4">
    <source>
        <dbReference type="Google" id="ProtNLM"/>
    </source>
</evidence>
<sequence>MKNNGIGVTRRLLATLLAVVLGFGLGSCSAAPGIARSSGSAAKPPRMVKLAEVPPPAAIRELRRDLDKYQPQVEILSPRSDEVLQNTEVSVRFQTKDIPLFLNEEFGLGSHLHVILDNQPYVALYDADEPMILKDLEPGTHTIRAFASRPWHESFKNEGAYAQTTFHVFTKTPENNPTLQPLLTYSRPKGSYGAEPIMLDFYLANAPLHLVANQDAEDDILDWQVRCTINGESFIVDRWEPIYLKGLKPGKTWVQLELLDEKGNPYPNTFNNTVRLIDYQPGGTDTLSKLIRGDLSAAEVRAIVDRDYVYQPEPIAPEPIDPEPHDLPPLEAPPEIPSAEPTLEPLPETPAIPAPALLPPEVLPPIVKSPTIIEPPPELEAPSPEVPLQTEEEVNEKIDQSIKQQLPDAVEEFLEDQDLELPPVQDPAPNLLGKPLLNPVPANPAPAVDKPLLRQWRDRLKQVVPLPEPSSETQPFLKQWGDRAKEFLGGAEASDFIQEPVAPIEPALPKAMPQIMDVPPDEKLEIQIAKPEAVPPVEPSPTAKAPQLFPPEIQEAIEPPAIEPQPDVEPVKVLNL</sequence>
<gene>
    <name evidence="2" type="ORF">KME15_08510</name>
</gene>
<proteinExistence type="predicted"/>